<dbReference type="PANTHER" id="PTHR37984">
    <property type="entry name" value="PROTEIN CBG26694"/>
    <property type="match status" value="1"/>
</dbReference>
<dbReference type="Proteomes" id="UP001497644">
    <property type="component" value="Chromosome 14"/>
</dbReference>
<evidence type="ECO:0000256" key="1">
    <source>
        <dbReference type="ARBA" id="ARBA00023268"/>
    </source>
</evidence>
<dbReference type="AlphaFoldDB" id="A0AAV2NDR3"/>
<dbReference type="EMBL" id="OZ034837">
    <property type="protein sequence ID" value="CAL1678277.1"/>
    <property type="molecule type" value="Genomic_DNA"/>
</dbReference>
<dbReference type="Pfam" id="PF17919">
    <property type="entry name" value="RT_RNaseH_2"/>
    <property type="match status" value="1"/>
</dbReference>
<dbReference type="InterPro" id="IPR041577">
    <property type="entry name" value="RT_RNaseH_2"/>
</dbReference>
<accession>A0AAV2NDR3</accession>
<evidence type="ECO:0000259" key="2">
    <source>
        <dbReference type="Pfam" id="PF17919"/>
    </source>
</evidence>
<feature type="domain" description="Reverse transcriptase/retrotransposon-derived protein RNase H-like" evidence="2">
    <location>
        <begin position="93"/>
        <end position="193"/>
    </location>
</feature>
<dbReference type="FunFam" id="3.30.70.270:FF:000026">
    <property type="entry name" value="Transposon Ty3-G Gag-Pol polyprotein"/>
    <property type="match status" value="1"/>
</dbReference>
<dbReference type="GO" id="GO:0003824">
    <property type="term" value="F:catalytic activity"/>
    <property type="evidence" value="ECO:0007669"/>
    <property type="project" value="UniProtKB-KW"/>
</dbReference>
<keyword evidence="1" id="KW-0511">Multifunctional enzyme</keyword>
<keyword evidence="4" id="KW-1185">Reference proteome</keyword>
<dbReference type="GO" id="GO:0071897">
    <property type="term" value="P:DNA biosynthetic process"/>
    <property type="evidence" value="ECO:0007669"/>
    <property type="project" value="UniProtKB-ARBA"/>
</dbReference>
<proteinExistence type="predicted"/>
<sequence length="240" mass="27652">MQRLRNANLRLQPDKCELLRHEVAYLGHIIGDKGVKPDPNKIKSIMEFPTPRTPKNIKQFLGLADYYRRFIPNFSKIAKPLTDLLKKNSTFNWQLKQIEAFNILKRSLCSSPILQYPDFTKPFVLTTDASGYAVGGVLTISQGPIGKDLPIAYTSRVLNSAEQNYSTIEKECLAIIYCIQHFRPYLYGGTFIVTDHKSSIWLHSIKDPSSRLWKWRAKLPEYDYGIKYKKGITTLNNKQH</sequence>
<dbReference type="CDD" id="cd09274">
    <property type="entry name" value="RNase_HI_RT_Ty3"/>
    <property type="match status" value="1"/>
</dbReference>
<dbReference type="InterPro" id="IPR050951">
    <property type="entry name" value="Retrovirus_Pol_polyprotein"/>
</dbReference>
<organism evidence="3 4">
    <name type="scientific">Lasius platythorax</name>
    <dbReference type="NCBI Taxonomy" id="488582"/>
    <lineage>
        <taxon>Eukaryota</taxon>
        <taxon>Metazoa</taxon>
        <taxon>Ecdysozoa</taxon>
        <taxon>Arthropoda</taxon>
        <taxon>Hexapoda</taxon>
        <taxon>Insecta</taxon>
        <taxon>Pterygota</taxon>
        <taxon>Neoptera</taxon>
        <taxon>Endopterygota</taxon>
        <taxon>Hymenoptera</taxon>
        <taxon>Apocrita</taxon>
        <taxon>Aculeata</taxon>
        <taxon>Formicoidea</taxon>
        <taxon>Formicidae</taxon>
        <taxon>Formicinae</taxon>
        <taxon>Lasius</taxon>
        <taxon>Lasius</taxon>
    </lineage>
</organism>
<dbReference type="PANTHER" id="PTHR37984:SF5">
    <property type="entry name" value="PROTEIN NYNRIN-LIKE"/>
    <property type="match status" value="1"/>
</dbReference>
<evidence type="ECO:0000313" key="4">
    <source>
        <dbReference type="Proteomes" id="UP001497644"/>
    </source>
</evidence>
<dbReference type="InterPro" id="IPR043128">
    <property type="entry name" value="Rev_trsase/Diguanyl_cyclase"/>
</dbReference>
<evidence type="ECO:0000313" key="3">
    <source>
        <dbReference type="EMBL" id="CAL1678277.1"/>
    </source>
</evidence>
<name>A0AAV2NDR3_9HYME</name>
<dbReference type="InterPro" id="IPR043502">
    <property type="entry name" value="DNA/RNA_pol_sf"/>
</dbReference>
<dbReference type="Gene3D" id="3.30.70.270">
    <property type="match status" value="2"/>
</dbReference>
<protein>
    <recommendedName>
        <fullName evidence="2">Reverse transcriptase/retrotransposon-derived protein RNase H-like domain-containing protein</fullName>
    </recommendedName>
</protein>
<dbReference type="SUPFAM" id="SSF56672">
    <property type="entry name" value="DNA/RNA polymerases"/>
    <property type="match status" value="1"/>
</dbReference>
<reference evidence="3" key="1">
    <citation type="submission" date="2024-04" db="EMBL/GenBank/DDBJ databases">
        <authorList>
            <consortium name="Molecular Ecology Group"/>
        </authorList>
    </citation>
    <scope>NUCLEOTIDE SEQUENCE</scope>
</reference>
<gene>
    <name evidence="3" type="ORF">LPLAT_LOCUS4168</name>
</gene>